<dbReference type="RefSeq" id="WP_177229087.1">
    <property type="nucleotide sequence ID" value="NZ_FPBK01000004.1"/>
</dbReference>
<protein>
    <recommendedName>
        <fullName evidence="1">SusE outer membrane protein domain-containing protein</fullName>
    </recommendedName>
</protein>
<proteinExistence type="predicted"/>
<dbReference type="GO" id="GO:2001070">
    <property type="term" value="F:starch binding"/>
    <property type="evidence" value="ECO:0007669"/>
    <property type="project" value="InterPro"/>
</dbReference>
<dbReference type="InterPro" id="IPR025970">
    <property type="entry name" value="SusE"/>
</dbReference>
<reference evidence="2 3" key="1">
    <citation type="submission" date="2016-10" db="EMBL/GenBank/DDBJ databases">
        <authorList>
            <person name="de Groot N.N."/>
        </authorList>
    </citation>
    <scope>NUCLEOTIDE SEQUENCE [LARGE SCALE GENOMIC DNA]</scope>
    <source>
        <strain evidence="2 3">CGMCC 1.12333</strain>
    </source>
</reference>
<dbReference type="AlphaFoldDB" id="A0A1I7GEC3"/>
<evidence type="ECO:0000313" key="3">
    <source>
        <dbReference type="Proteomes" id="UP000199138"/>
    </source>
</evidence>
<feature type="domain" description="SusE outer membrane protein" evidence="1">
    <location>
        <begin position="22"/>
        <end position="125"/>
    </location>
</feature>
<dbReference type="CDD" id="cd12967">
    <property type="entry name" value="CBM_SusE-F_like_u1"/>
    <property type="match status" value="1"/>
</dbReference>
<gene>
    <name evidence="2" type="ORF">SAMN05216480_104152</name>
</gene>
<dbReference type="EMBL" id="FPBK01000004">
    <property type="protein sequence ID" value="SFU46819.1"/>
    <property type="molecule type" value="Genomic_DNA"/>
</dbReference>
<dbReference type="GO" id="GO:0019867">
    <property type="term" value="C:outer membrane"/>
    <property type="evidence" value="ECO:0007669"/>
    <property type="project" value="InterPro"/>
</dbReference>
<accession>A0A1I7GEC3</accession>
<sequence>MLAILVFSGMACEDDAELTMLAALSFPAEIQTSATEIILSEENTYEPVVAFSWEEVVYHIDAQVTYTLAIDTEADIYGETAWDNAQRITVGGDVLSKQFSGSELNTIATELGLPADVASEVFVRVEAYMDRYVYSNPIAISVTPFTPEVLAGQLYVPGAYQGWDPASAAVLNEVESGVYQGFVTFPEELGLEFKITPEPNWDISYGYDANGNFALANDTSNLSVPVAGSYMLTVNTNTMTFTATAYSWGIIGPATPDGWDADTDMVYDYQNQQWTFSGDLNAGALKFRLNNEWTINYGTEDGNSGEITDALVYLDNPGAHTILEPGTYTVTFVVDPNAPETATYSVIAQ</sequence>
<dbReference type="Proteomes" id="UP000199138">
    <property type="component" value="Unassembled WGS sequence"/>
</dbReference>
<name>A0A1I7GEC3_9FLAO</name>
<keyword evidence="3" id="KW-1185">Reference proteome</keyword>
<organism evidence="2 3">
    <name type="scientific">Pustulibacterium marinum</name>
    <dbReference type="NCBI Taxonomy" id="1224947"/>
    <lineage>
        <taxon>Bacteria</taxon>
        <taxon>Pseudomonadati</taxon>
        <taxon>Bacteroidota</taxon>
        <taxon>Flavobacteriia</taxon>
        <taxon>Flavobacteriales</taxon>
        <taxon>Flavobacteriaceae</taxon>
        <taxon>Pustulibacterium</taxon>
    </lineage>
</organism>
<dbReference type="Gene3D" id="2.60.40.3620">
    <property type="match status" value="2"/>
</dbReference>
<evidence type="ECO:0000259" key="1">
    <source>
        <dbReference type="Pfam" id="PF14292"/>
    </source>
</evidence>
<dbReference type="STRING" id="1224947.SAMN05216480_104152"/>
<dbReference type="Pfam" id="PF14292">
    <property type="entry name" value="SusE"/>
    <property type="match status" value="1"/>
</dbReference>
<evidence type="ECO:0000313" key="2">
    <source>
        <dbReference type="EMBL" id="SFU46819.1"/>
    </source>
</evidence>